<dbReference type="InterPro" id="IPR003346">
    <property type="entry name" value="Transposase_20"/>
</dbReference>
<comment type="caution">
    <text evidence="4">The sequence shown here is derived from an EMBL/GenBank/DDBJ whole genome shotgun (WGS) entry which is preliminary data.</text>
</comment>
<proteinExistence type="predicted"/>
<evidence type="ECO:0000259" key="3">
    <source>
        <dbReference type="Pfam" id="PF02371"/>
    </source>
</evidence>
<keyword evidence="5" id="KW-1185">Reference proteome</keyword>
<feature type="coiled-coil region" evidence="1">
    <location>
        <begin position="240"/>
        <end position="267"/>
    </location>
</feature>
<dbReference type="PANTHER" id="PTHR33055">
    <property type="entry name" value="TRANSPOSASE FOR INSERTION SEQUENCE ELEMENT IS1111A"/>
    <property type="match status" value="1"/>
</dbReference>
<dbReference type="NCBIfam" id="NF033542">
    <property type="entry name" value="transpos_IS110"/>
    <property type="match status" value="1"/>
</dbReference>
<sequence>MLFVGDDWAEAHHDVEIQDDTGRRLARRRLPEGVAGMAVLHALIADHLGDGEPGEVVVGIETDRGAWVQALVAAGYQVYAINPLSVARYRERHVTSGAKSDAGDAKVLADLVRTDRQHHRPIAGDSDLAEAIKVLARAHQNLIWSRQRQANALRSTLREFYPAALAAFDELAGRDALAVLALAPTPTRGRTLSQAKIAAVLRRAGRQRNVDSRAEAIRAALRSEQLAAPVTVELAFGHTVTALVRVLAELTRQIEALEGELVAHFDRHPDAEIYRSLPGLGAILAARVLAEFGDDPTRFADAKARRNYAATSPITRASGTRRIVLARVAANKRLRDALYLQAFTALTVSPGARAYYDAHRARGATHHQALRALANRLVGILHGCLRHRTTYREGTAWPAVQPQQLATAA</sequence>
<evidence type="ECO:0000259" key="2">
    <source>
        <dbReference type="Pfam" id="PF01548"/>
    </source>
</evidence>
<keyword evidence="1" id="KW-0175">Coiled coil</keyword>
<feature type="domain" description="Transposase IS116/IS110/IS902 C-terminal" evidence="3">
    <location>
        <begin position="273"/>
        <end position="356"/>
    </location>
</feature>
<dbReference type="PANTHER" id="PTHR33055:SF3">
    <property type="entry name" value="PUTATIVE TRANSPOSASE FOR IS117-RELATED"/>
    <property type="match status" value="1"/>
</dbReference>
<organism evidence="4 5">
    <name type="scientific">Planosporangium thailandense</name>
    <dbReference type="NCBI Taxonomy" id="765197"/>
    <lineage>
        <taxon>Bacteria</taxon>
        <taxon>Bacillati</taxon>
        <taxon>Actinomycetota</taxon>
        <taxon>Actinomycetes</taxon>
        <taxon>Micromonosporales</taxon>
        <taxon>Micromonosporaceae</taxon>
        <taxon>Planosporangium</taxon>
    </lineage>
</organism>
<dbReference type="EMBL" id="JAATVY010000071">
    <property type="protein sequence ID" value="NJC74328.1"/>
    <property type="molecule type" value="Genomic_DNA"/>
</dbReference>
<reference evidence="4 5" key="1">
    <citation type="submission" date="2020-03" db="EMBL/GenBank/DDBJ databases">
        <title>WGS of the type strain of Planosporangium spp.</title>
        <authorList>
            <person name="Thawai C."/>
        </authorList>
    </citation>
    <scope>NUCLEOTIDE SEQUENCE [LARGE SCALE GENOMIC DNA]</scope>
    <source>
        <strain evidence="4 5">TBRC 5610</strain>
    </source>
</reference>
<dbReference type="InterPro" id="IPR002525">
    <property type="entry name" value="Transp_IS110-like_N"/>
</dbReference>
<evidence type="ECO:0000256" key="1">
    <source>
        <dbReference type="SAM" id="Coils"/>
    </source>
</evidence>
<gene>
    <name evidence="4" type="ORF">HC031_32140</name>
</gene>
<name>A0ABX0Y8G8_9ACTN</name>
<dbReference type="RefSeq" id="WP_167929224.1">
    <property type="nucleotide sequence ID" value="NZ_JAATVY010000071.1"/>
</dbReference>
<dbReference type="Pfam" id="PF02371">
    <property type="entry name" value="Transposase_20"/>
    <property type="match status" value="1"/>
</dbReference>
<dbReference type="Proteomes" id="UP000722989">
    <property type="component" value="Unassembled WGS sequence"/>
</dbReference>
<dbReference type="Pfam" id="PF01548">
    <property type="entry name" value="DEDD_Tnp_IS110"/>
    <property type="match status" value="1"/>
</dbReference>
<evidence type="ECO:0000313" key="5">
    <source>
        <dbReference type="Proteomes" id="UP000722989"/>
    </source>
</evidence>
<accession>A0ABX0Y8G8</accession>
<evidence type="ECO:0000313" key="4">
    <source>
        <dbReference type="EMBL" id="NJC74328.1"/>
    </source>
</evidence>
<feature type="domain" description="Transposase IS110-like N-terminal" evidence="2">
    <location>
        <begin position="4"/>
        <end position="162"/>
    </location>
</feature>
<dbReference type="InterPro" id="IPR047650">
    <property type="entry name" value="Transpos_IS110"/>
</dbReference>
<protein>
    <submittedName>
        <fullName evidence="4">IS110 family transposase</fullName>
    </submittedName>
</protein>